<comment type="caution">
    <text evidence="2">The sequence shown here is derived from an EMBL/GenBank/DDBJ whole genome shotgun (WGS) entry which is preliminary data.</text>
</comment>
<feature type="compositionally biased region" description="Basic and acidic residues" evidence="1">
    <location>
        <begin position="42"/>
        <end position="52"/>
    </location>
</feature>
<dbReference type="EMBL" id="JBJUIK010000001">
    <property type="protein sequence ID" value="KAL3536845.1"/>
    <property type="molecule type" value="Genomic_DNA"/>
</dbReference>
<dbReference type="AlphaFoldDB" id="A0ABD3B001"/>
<gene>
    <name evidence="2" type="ORF">ACH5RR_000211</name>
</gene>
<proteinExistence type="predicted"/>
<protein>
    <submittedName>
        <fullName evidence="2">Uncharacterized protein</fullName>
    </submittedName>
</protein>
<dbReference type="Proteomes" id="UP001630127">
    <property type="component" value="Unassembled WGS sequence"/>
</dbReference>
<name>A0ABD3B001_9GENT</name>
<organism evidence="2 3">
    <name type="scientific">Cinchona calisaya</name>
    <dbReference type="NCBI Taxonomy" id="153742"/>
    <lineage>
        <taxon>Eukaryota</taxon>
        <taxon>Viridiplantae</taxon>
        <taxon>Streptophyta</taxon>
        <taxon>Embryophyta</taxon>
        <taxon>Tracheophyta</taxon>
        <taxon>Spermatophyta</taxon>
        <taxon>Magnoliopsida</taxon>
        <taxon>eudicotyledons</taxon>
        <taxon>Gunneridae</taxon>
        <taxon>Pentapetalae</taxon>
        <taxon>asterids</taxon>
        <taxon>lamiids</taxon>
        <taxon>Gentianales</taxon>
        <taxon>Rubiaceae</taxon>
        <taxon>Cinchonoideae</taxon>
        <taxon>Cinchoneae</taxon>
        <taxon>Cinchona</taxon>
    </lineage>
</organism>
<reference evidence="2 3" key="1">
    <citation type="submission" date="2024-11" db="EMBL/GenBank/DDBJ databases">
        <title>A near-complete genome assembly of Cinchona calisaya.</title>
        <authorList>
            <person name="Lian D.C."/>
            <person name="Zhao X.W."/>
            <person name="Wei L."/>
        </authorList>
    </citation>
    <scope>NUCLEOTIDE SEQUENCE [LARGE SCALE GENOMIC DNA]</scope>
    <source>
        <tissue evidence="2">Nenye</tissue>
    </source>
</reference>
<sequence>MEESKEPELRTRSFRNEDYNNRRAFLRSYPLYGGGDQDDQDVETKTAKKDANGKTSNKKPMKKIILAVFHWGEGRVLIFRRLKHKVTFYVITCLPVGLKTRTSLISV</sequence>
<keyword evidence="3" id="KW-1185">Reference proteome</keyword>
<evidence type="ECO:0000313" key="2">
    <source>
        <dbReference type="EMBL" id="KAL3536845.1"/>
    </source>
</evidence>
<accession>A0ABD3B001</accession>
<evidence type="ECO:0000256" key="1">
    <source>
        <dbReference type="SAM" id="MobiDB-lite"/>
    </source>
</evidence>
<feature type="region of interest" description="Disordered" evidence="1">
    <location>
        <begin position="30"/>
        <end position="57"/>
    </location>
</feature>
<evidence type="ECO:0000313" key="3">
    <source>
        <dbReference type="Proteomes" id="UP001630127"/>
    </source>
</evidence>